<feature type="compositionally biased region" description="Polar residues" evidence="1">
    <location>
        <begin position="372"/>
        <end position="383"/>
    </location>
</feature>
<dbReference type="InterPro" id="IPR052603">
    <property type="entry name" value="EFCB6"/>
</dbReference>
<dbReference type="GO" id="GO:0005509">
    <property type="term" value="F:calcium ion binding"/>
    <property type="evidence" value="ECO:0007669"/>
    <property type="project" value="InterPro"/>
</dbReference>
<accession>A0A1J4J6T0</accession>
<dbReference type="AlphaFoldDB" id="A0A1J4J6T0"/>
<proteinExistence type="predicted"/>
<feature type="domain" description="EF-hand" evidence="2">
    <location>
        <begin position="198"/>
        <end position="233"/>
    </location>
</feature>
<keyword evidence="4" id="KW-1185">Reference proteome</keyword>
<reference evidence="3" key="1">
    <citation type="submission" date="2016-10" db="EMBL/GenBank/DDBJ databases">
        <authorList>
            <person name="Benchimol M."/>
            <person name="Almeida L.G."/>
            <person name="Vasconcelos A.T."/>
            <person name="Perreira-Neves A."/>
            <person name="Rosa I.A."/>
            <person name="Tasca T."/>
            <person name="Bogo M.R."/>
            <person name="de Souza W."/>
        </authorList>
    </citation>
    <scope>NUCLEOTIDE SEQUENCE [LARGE SCALE GENOMIC DNA]</scope>
    <source>
        <strain evidence="3">K</strain>
    </source>
</reference>
<dbReference type="EMBL" id="MLAK01001278">
    <property type="protein sequence ID" value="OHS94938.1"/>
    <property type="molecule type" value="Genomic_DNA"/>
</dbReference>
<dbReference type="PANTHER" id="PTHR20875:SF0">
    <property type="entry name" value="GH12158P"/>
    <property type="match status" value="1"/>
</dbReference>
<dbReference type="VEuPathDB" id="TrichDB:TRFO_38884"/>
<dbReference type="PANTHER" id="PTHR20875">
    <property type="entry name" value="EF-HAND CALCIUM-BINDING DOMAIN-CONTAINING PROTEIN 6-RELATED"/>
    <property type="match status" value="1"/>
</dbReference>
<dbReference type="PROSITE" id="PS50222">
    <property type="entry name" value="EF_HAND_2"/>
    <property type="match status" value="1"/>
</dbReference>
<dbReference type="Gene3D" id="1.10.238.10">
    <property type="entry name" value="EF-hand"/>
    <property type="match status" value="3"/>
</dbReference>
<evidence type="ECO:0000256" key="1">
    <source>
        <dbReference type="SAM" id="MobiDB-lite"/>
    </source>
</evidence>
<dbReference type="InterPro" id="IPR002048">
    <property type="entry name" value="EF_hand_dom"/>
</dbReference>
<gene>
    <name evidence="3" type="ORF">TRFO_38884</name>
</gene>
<feature type="compositionally biased region" description="Low complexity" evidence="1">
    <location>
        <begin position="389"/>
        <end position="405"/>
    </location>
</feature>
<comment type="caution">
    <text evidence="3">The sequence shown here is derived from an EMBL/GenBank/DDBJ whole genome shotgun (WGS) entry which is preliminary data.</text>
</comment>
<feature type="compositionally biased region" description="Low complexity" evidence="1">
    <location>
        <begin position="297"/>
        <end position="371"/>
    </location>
</feature>
<dbReference type="SUPFAM" id="SSF47473">
    <property type="entry name" value="EF-hand"/>
    <property type="match status" value="2"/>
</dbReference>
<evidence type="ECO:0000313" key="3">
    <source>
        <dbReference type="EMBL" id="OHS94938.1"/>
    </source>
</evidence>
<evidence type="ECO:0000259" key="2">
    <source>
        <dbReference type="PROSITE" id="PS50222"/>
    </source>
</evidence>
<sequence>MSKSSAVLERFSAHIKRQSINPQEVFEEYDSRRLGLLHPNIFIRAIWSTNFYCTEDECQFLFSKYDDNGKVNYIQFIKDIKNFGTTMLPDKNNNSSTDIIEFGLMLQLKNLTVVDVLVEYDKVRVGRVSESNFYRAFGSSPLVVRVAKQYIDSITHDVDYMTMQKDIQNALANRRDVIAEPKTPLPEFFDNFVRCVVARNLNLHEIFIEYDRYKRGIVSLHDFISVMMSFGIPLSPEQLQNIATPFLDSESDENVDYRSFAAAVKNRSLSFAPPALNRTLNDNENYFDNRYRNTSFNNNSNYNNSNFNTSNYNHSNYASSNYNNTRYNNQNYQNPNFNNSNYNNLHDNDSNYNNAHYNNDQYNNYDYKNSNFTHSNINNSPYRGTNAGDSDYNSNNYNTNSRSTNHGNSGSFRYSTSTPYHNYNDVSDLEVVLEEIRKQVIARRINLREQLMQALEEGRGKLMRQRFYKIMGFEGFKFSDADLNAIDNAFVMNDETFDVDSFVNRVDPYEPKNEPVDIERLIYRLKSHLLETQRSISKYFVSFDREVSGTVSLSQLISAFNGIDFHPTMNELTALANHFGNGRFIQWKQLVEAVEPVLEKPPFLQTAVRSQFSGDREEPSHEAIYVMKKLYQSAQRCNVDIKNDLMRKDLRKCGLVNSRALRDELFSLPSTKLTNTEFVIATKAYFKPNTDMFCYPEFCQDLEKYGSIPDEAPVDDFQKIWQDLKEKNSQESVKTNEALHVLKAALMLRRISVDEMFFDIDKRKSGIVPNEAVLNAFKPLSVYVNDDQINQIMKEYCDRRQPEKFNYKLLCIALNEIVPTDEELNYVSNIRKTLNGVDEGIQMITNLIKNKLVERKKNVYDLFLNVYSEMIPASQFRSRIEQAGIIISEKEMEKLIRKYKGSFQNLIDWQKFCSDVSESQPIKYTSFC</sequence>
<evidence type="ECO:0000313" key="4">
    <source>
        <dbReference type="Proteomes" id="UP000179807"/>
    </source>
</evidence>
<dbReference type="RefSeq" id="XP_068348075.1">
    <property type="nucleotide sequence ID" value="XM_068512306.1"/>
</dbReference>
<feature type="region of interest" description="Disordered" evidence="1">
    <location>
        <begin position="297"/>
        <end position="411"/>
    </location>
</feature>
<organism evidence="3 4">
    <name type="scientific">Tritrichomonas foetus</name>
    <dbReference type="NCBI Taxonomy" id="1144522"/>
    <lineage>
        <taxon>Eukaryota</taxon>
        <taxon>Metamonada</taxon>
        <taxon>Parabasalia</taxon>
        <taxon>Tritrichomonadida</taxon>
        <taxon>Tritrichomonadidae</taxon>
        <taxon>Tritrichomonas</taxon>
    </lineage>
</organism>
<name>A0A1J4J6T0_9EUKA</name>
<dbReference type="OrthoDB" id="26525at2759"/>
<dbReference type="InterPro" id="IPR011992">
    <property type="entry name" value="EF-hand-dom_pair"/>
</dbReference>
<protein>
    <recommendedName>
        <fullName evidence="2">EF-hand domain-containing protein</fullName>
    </recommendedName>
</protein>
<dbReference type="GeneID" id="94847010"/>
<dbReference type="Proteomes" id="UP000179807">
    <property type="component" value="Unassembled WGS sequence"/>
</dbReference>